<gene>
    <name evidence="17" type="ORF">SAMN06296008_10142</name>
</gene>
<dbReference type="InterPro" id="IPR016193">
    <property type="entry name" value="Cytidine_deaminase-like"/>
</dbReference>
<feature type="binding site" evidence="15">
    <location>
        <position position="90"/>
    </location>
    <ligand>
        <name>Zn(2+)</name>
        <dbReference type="ChEBI" id="CHEBI:29105"/>
        <note>catalytic</note>
    </ligand>
</feature>
<dbReference type="GO" id="GO:0008270">
    <property type="term" value="F:zinc ion binding"/>
    <property type="evidence" value="ECO:0007669"/>
    <property type="project" value="InterPro"/>
</dbReference>
<dbReference type="InterPro" id="IPR024072">
    <property type="entry name" value="DHFR-like_dom_sf"/>
</dbReference>
<dbReference type="Proteomes" id="UP000192708">
    <property type="component" value="Unassembled WGS sequence"/>
</dbReference>
<dbReference type="InterPro" id="IPR050765">
    <property type="entry name" value="Riboflavin_Biosynth_HTPR"/>
</dbReference>
<feature type="binding site" evidence="14">
    <location>
        <position position="206"/>
    </location>
    <ligand>
        <name>substrate</name>
    </ligand>
</feature>
<comment type="pathway">
    <text evidence="2 12">Cofactor biosynthesis; riboflavin biosynthesis; 5-amino-6-(D-ribitylamino)uracil from GTP: step 2/4.</text>
</comment>
<comment type="similarity">
    <text evidence="5 12">In the C-terminal section; belongs to the HTP reductase family.</text>
</comment>
<keyword evidence="11" id="KW-0511">Multifunctional enzyme</keyword>
<dbReference type="Pfam" id="PF00383">
    <property type="entry name" value="dCMP_cyt_deam_1"/>
    <property type="match status" value="1"/>
</dbReference>
<evidence type="ECO:0000256" key="3">
    <source>
        <dbReference type="ARBA" id="ARBA00004910"/>
    </source>
</evidence>
<dbReference type="GO" id="GO:0008703">
    <property type="term" value="F:5-amino-6-(5-phosphoribosylamino)uracil reductase activity"/>
    <property type="evidence" value="ECO:0007669"/>
    <property type="project" value="UniProtKB-EC"/>
</dbReference>
<feature type="binding site" evidence="14">
    <location>
        <position position="160"/>
    </location>
    <ligand>
        <name>NADP(+)</name>
        <dbReference type="ChEBI" id="CHEBI:58349"/>
    </ligand>
</feature>
<feature type="binding site" evidence="14">
    <location>
        <position position="210"/>
    </location>
    <ligand>
        <name>substrate</name>
    </ligand>
</feature>
<evidence type="ECO:0000256" key="15">
    <source>
        <dbReference type="PIRSR" id="PIRSR006769-3"/>
    </source>
</evidence>
<dbReference type="NCBIfam" id="TIGR00326">
    <property type="entry name" value="eubact_ribD"/>
    <property type="match status" value="1"/>
</dbReference>
<dbReference type="CDD" id="cd01284">
    <property type="entry name" value="Riboflavin_deaminase-reductase"/>
    <property type="match status" value="1"/>
</dbReference>
<dbReference type="RefSeq" id="WP_084281844.1">
    <property type="nucleotide sequence ID" value="NZ_FWXJ01000001.1"/>
</dbReference>
<dbReference type="InterPro" id="IPR002734">
    <property type="entry name" value="RibDG_C"/>
</dbReference>
<evidence type="ECO:0000259" key="16">
    <source>
        <dbReference type="PROSITE" id="PS51747"/>
    </source>
</evidence>
<dbReference type="InterPro" id="IPR016192">
    <property type="entry name" value="APOBEC/CMP_deaminase_Zn-bd"/>
</dbReference>
<feature type="binding site" evidence="14">
    <location>
        <position position="174"/>
    </location>
    <ligand>
        <name>substrate</name>
    </ligand>
</feature>
<dbReference type="Pfam" id="PF01872">
    <property type="entry name" value="RibD_C"/>
    <property type="match status" value="1"/>
</dbReference>
<evidence type="ECO:0000256" key="7">
    <source>
        <dbReference type="ARBA" id="ARBA00022723"/>
    </source>
</evidence>
<dbReference type="InterPro" id="IPR002125">
    <property type="entry name" value="CMP_dCMP_dom"/>
</dbReference>
<proteinExistence type="inferred from homology"/>
<dbReference type="UniPathway" id="UPA00275">
    <property type="reaction ID" value="UER00401"/>
</dbReference>
<feature type="binding site" evidence="14">
    <location>
        <begin position="301"/>
        <end position="307"/>
    </location>
    <ligand>
        <name>NADP(+)</name>
        <dbReference type="ChEBI" id="CHEBI:58349"/>
    </ligand>
</feature>
<comment type="function">
    <text evidence="1 12">Converts 2,5-diamino-6-(ribosylamino)-4(3h)-pyrimidinone 5'-phosphate into 5-amino-6-(ribosylamino)-2,4(1h,3h)-pyrimidinedione 5'-phosphate.</text>
</comment>
<comment type="similarity">
    <text evidence="4 12">In the N-terminal section; belongs to the cytidine and deoxycytidylate deaminase family.</text>
</comment>
<dbReference type="GO" id="GO:0009231">
    <property type="term" value="P:riboflavin biosynthetic process"/>
    <property type="evidence" value="ECO:0007669"/>
    <property type="project" value="UniProtKB-UniPathway"/>
</dbReference>
<evidence type="ECO:0000256" key="2">
    <source>
        <dbReference type="ARBA" id="ARBA00004882"/>
    </source>
</evidence>
<feature type="binding site" evidence="15">
    <location>
        <position position="81"/>
    </location>
    <ligand>
        <name>Zn(2+)</name>
        <dbReference type="ChEBI" id="CHEBI:29105"/>
        <note>catalytic</note>
    </ligand>
</feature>
<dbReference type="PANTHER" id="PTHR38011">
    <property type="entry name" value="DIHYDROFOLATE REDUCTASE FAMILY PROTEIN (AFU_ORTHOLOGUE AFUA_8G06820)"/>
    <property type="match status" value="1"/>
</dbReference>
<evidence type="ECO:0000256" key="9">
    <source>
        <dbReference type="ARBA" id="ARBA00022857"/>
    </source>
</evidence>
<sequence length="369" mass="39957">MFNPQDYFFMRQALLEAEKARFISDPNPRVGCVIVKNHQVIGAGFTQAAGSHHAEVMAIHDAKQRGHDTTGATAYVTLEPCCHFGKTPPCVDALVAAGIAKVLVGATDPNPFVMGQGIEKLKSHNLEVRVGLLAKESIALNPGFMKRMQTGMPWVRLKIASSQDGITALSNGQSQWITGEQARLDGHRWRAQASVLLTGIGTVLADDPQLNVRGLAVTRQPLKAIIDSKLEISPAAKILATGNAIIFCATHDTEKMSRLFAVHPHLKIIPVPNASGKVDLAAALKYLADQFHANEVHVESGFKLNGSLLREGCVDEILHYQAPILLGPGIGLANLNTIHALTDASRWQVLDRVNLASDQRTRLVRLIPD</sequence>
<evidence type="ECO:0000256" key="1">
    <source>
        <dbReference type="ARBA" id="ARBA00002151"/>
    </source>
</evidence>
<evidence type="ECO:0000313" key="17">
    <source>
        <dbReference type="EMBL" id="SMC30110.1"/>
    </source>
</evidence>
<evidence type="ECO:0000256" key="5">
    <source>
        <dbReference type="ARBA" id="ARBA00007417"/>
    </source>
</evidence>
<evidence type="ECO:0000313" key="18">
    <source>
        <dbReference type="Proteomes" id="UP000192708"/>
    </source>
</evidence>
<dbReference type="AlphaFoldDB" id="A0A1W1Y1L7"/>
<comment type="catalytic activity">
    <reaction evidence="12">
        <text>5-amino-6-(5-phospho-D-ribitylamino)uracil + NADP(+) = 5-amino-6-(5-phospho-D-ribosylamino)uracil + NADPH + H(+)</text>
        <dbReference type="Rhea" id="RHEA:17845"/>
        <dbReference type="ChEBI" id="CHEBI:15378"/>
        <dbReference type="ChEBI" id="CHEBI:57783"/>
        <dbReference type="ChEBI" id="CHEBI:58349"/>
        <dbReference type="ChEBI" id="CHEBI:58421"/>
        <dbReference type="ChEBI" id="CHEBI:58453"/>
        <dbReference type="EC" id="1.1.1.193"/>
    </reaction>
</comment>
<dbReference type="EC" id="1.1.1.193" evidence="12"/>
<evidence type="ECO:0000256" key="14">
    <source>
        <dbReference type="PIRSR" id="PIRSR006769-2"/>
    </source>
</evidence>
<feature type="active site" description="Proton donor" evidence="13">
    <location>
        <position position="55"/>
    </location>
</feature>
<dbReference type="PROSITE" id="PS51747">
    <property type="entry name" value="CYT_DCMP_DEAMINASES_2"/>
    <property type="match status" value="1"/>
</dbReference>
<evidence type="ECO:0000256" key="8">
    <source>
        <dbReference type="ARBA" id="ARBA00022833"/>
    </source>
</evidence>
<dbReference type="SUPFAM" id="SSF53927">
    <property type="entry name" value="Cytidine deaminase-like"/>
    <property type="match status" value="1"/>
</dbReference>
<keyword evidence="10 12" id="KW-0560">Oxidoreductase</keyword>
<keyword evidence="12" id="KW-0378">Hydrolase</keyword>
<dbReference type="PIRSF" id="PIRSF006769">
    <property type="entry name" value="RibD"/>
    <property type="match status" value="1"/>
</dbReference>
<evidence type="ECO:0000256" key="12">
    <source>
        <dbReference type="PIRNR" id="PIRNR006769"/>
    </source>
</evidence>
<feature type="binding site" evidence="14">
    <location>
        <position position="176"/>
    </location>
    <ligand>
        <name>NADP(+)</name>
        <dbReference type="ChEBI" id="CHEBI:58349"/>
    </ligand>
</feature>
<reference evidence="17 18" key="1">
    <citation type="submission" date="2017-04" db="EMBL/GenBank/DDBJ databases">
        <authorList>
            <person name="Afonso C.L."/>
            <person name="Miller P.J."/>
            <person name="Scott M.A."/>
            <person name="Spackman E."/>
            <person name="Goraichik I."/>
            <person name="Dimitrov K.M."/>
            <person name="Suarez D.L."/>
            <person name="Swayne D.E."/>
        </authorList>
    </citation>
    <scope>NUCLEOTIDE SEQUENCE [LARGE SCALE GENOMIC DNA]</scope>
    <source>
        <strain evidence="17 18">VK13</strain>
    </source>
</reference>
<dbReference type="InterPro" id="IPR004794">
    <property type="entry name" value="Eubact_RibD"/>
</dbReference>
<evidence type="ECO:0000256" key="6">
    <source>
        <dbReference type="ARBA" id="ARBA00022619"/>
    </source>
</evidence>
<dbReference type="OrthoDB" id="9800865at2"/>
<dbReference type="PROSITE" id="PS00903">
    <property type="entry name" value="CYT_DCMP_DEAMINASES_1"/>
    <property type="match status" value="1"/>
</dbReference>
<dbReference type="EMBL" id="FWXJ01000001">
    <property type="protein sequence ID" value="SMC30110.1"/>
    <property type="molecule type" value="Genomic_DNA"/>
</dbReference>
<keyword evidence="7 12" id="KW-0479">Metal-binding</keyword>
<comment type="pathway">
    <text evidence="3 12">Cofactor biosynthesis; riboflavin biosynthesis; 5-amino-6-(D-ribitylamino)uracil from GTP: step 3/4.</text>
</comment>
<keyword evidence="8 12" id="KW-0862">Zinc</keyword>
<protein>
    <recommendedName>
        <fullName evidence="12">Riboflavin biosynthesis protein RibD</fullName>
    </recommendedName>
    <domain>
        <recommendedName>
            <fullName evidence="12">Diaminohydroxyphosphoribosylaminopyrimidine deaminase</fullName>
            <shortName evidence="12">DRAP deaminase</shortName>
            <ecNumber evidence="12">3.5.4.26</ecNumber>
        </recommendedName>
        <alternativeName>
            <fullName evidence="12">Riboflavin-specific deaminase</fullName>
        </alternativeName>
    </domain>
    <domain>
        <recommendedName>
            <fullName evidence="12">5-amino-6-(5-phosphoribosylamino)uracil reductase</fullName>
            <ecNumber evidence="12">1.1.1.193</ecNumber>
        </recommendedName>
        <alternativeName>
            <fullName evidence="12">HTP reductase</fullName>
        </alternativeName>
    </domain>
</protein>
<dbReference type="EC" id="3.5.4.26" evidence="12"/>
<feature type="domain" description="CMP/dCMP-type deaminase" evidence="16">
    <location>
        <begin position="4"/>
        <end position="129"/>
    </location>
</feature>
<feature type="binding site" evidence="14">
    <location>
        <position position="190"/>
    </location>
    <ligand>
        <name>substrate</name>
    </ligand>
</feature>
<evidence type="ECO:0000256" key="4">
    <source>
        <dbReference type="ARBA" id="ARBA00005259"/>
    </source>
</evidence>
<dbReference type="SUPFAM" id="SSF53597">
    <property type="entry name" value="Dihydrofolate reductase-like"/>
    <property type="match status" value="1"/>
</dbReference>
<feature type="binding site" evidence="14">
    <location>
        <position position="299"/>
    </location>
    <ligand>
        <name>substrate</name>
    </ligand>
</feature>
<accession>A0A1W1Y1L7</accession>
<dbReference type="PANTHER" id="PTHR38011:SF7">
    <property type="entry name" value="2,5-DIAMINO-6-RIBOSYLAMINO-4(3H)-PYRIMIDINONE 5'-PHOSPHATE REDUCTASE"/>
    <property type="match status" value="1"/>
</dbReference>
<evidence type="ECO:0000256" key="10">
    <source>
        <dbReference type="ARBA" id="ARBA00023002"/>
    </source>
</evidence>
<feature type="binding site" evidence="14">
    <location>
        <position position="228"/>
    </location>
    <ligand>
        <name>NADP(+)</name>
        <dbReference type="ChEBI" id="CHEBI:58349"/>
    </ligand>
</feature>
<dbReference type="Gene3D" id="3.40.430.10">
    <property type="entry name" value="Dihydrofolate Reductase, subunit A"/>
    <property type="match status" value="1"/>
</dbReference>
<feature type="binding site" evidence="14">
    <location>
        <position position="202"/>
    </location>
    <ligand>
        <name>NADP(+)</name>
        <dbReference type="ChEBI" id="CHEBI:58349"/>
    </ligand>
</feature>
<organism evidence="17 18">
    <name type="scientific">Polynucleobacter kasalickyi</name>
    <dbReference type="NCBI Taxonomy" id="1938817"/>
    <lineage>
        <taxon>Bacteria</taxon>
        <taxon>Pseudomonadati</taxon>
        <taxon>Pseudomonadota</taxon>
        <taxon>Betaproteobacteria</taxon>
        <taxon>Burkholderiales</taxon>
        <taxon>Burkholderiaceae</taxon>
        <taxon>Polynucleobacter</taxon>
    </lineage>
</organism>
<feature type="binding site" evidence="15">
    <location>
        <position position="53"/>
    </location>
    <ligand>
        <name>Zn(2+)</name>
        <dbReference type="ChEBI" id="CHEBI:29105"/>
        <note>catalytic</note>
    </ligand>
</feature>
<dbReference type="STRING" id="1938817.SAMN06296008_10142"/>
<keyword evidence="6 12" id="KW-0686">Riboflavin biosynthesis</keyword>
<evidence type="ECO:0000256" key="11">
    <source>
        <dbReference type="ARBA" id="ARBA00023268"/>
    </source>
</evidence>
<evidence type="ECO:0000256" key="13">
    <source>
        <dbReference type="PIRSR" id="PIRSR006769-1"/>
    </source>
</evidence>
<comment type="catalytic activity">
    <reaction evidence="12">
        <text>2,5-diamino-6-hydroxy-4-(5-phosphoribosylamino)-pyrimidine + H2O + H(+) = 5-amino-6-(5-phospho-D-ribosylamino)uracil + NH4(+)</text>
        <dbReference type="Rhea" id="RHEA:21868"/>
        <dbReference type="ChEBI" id="CHEBI:15377"/>
        <dbReference type="ChEBI" id="CHEBI:15378"/>
        <dbReference type="ChEBI" id="CHEBI:28938"/>
        <dbReference type="ChEBI" id="CHEBI:58453"/>
        <dbReference type="ChEBI" id="CHEBI:58614"/>
        <dbReference type="EC" id="3.5.4.26"/>
    </reaction>
</comment>
<keyword evidence="18" id="KW-1185">Reference proteome</keyword>
<comment type="cofactor">
    <cofactor evidence="12 15">
        <name>Zn(2+)</name>
        <dbReference type="ChEBI" id="CHEBI:29105"/>
    </cofactor>
    <text evidence="12 15">Binds 1 zinc ion.</text>
</comment>
<dbReference type="Gene3D" id="3.40.140.10">
    <property type="entry name" value="Cytidine Deaminase, domain 2"/>
    <property type="match status" value="1"/>
</dbReference>
<keyword evidence="9 12" id="KW-0521">NADP</keyword>
<feature type="binding site" evidence="14">
    <location>
        <position position="213"/>
    </location>
    <ligand>
        <name>substrate</name>
    </ligand>
</feature>
<dbReference type="GO" id="GO:0008835">
    <property type="term" value="F:diaminohydroxyphosphoribosylaminopyrimidine deaminase activity"/>
    <property type="evidence" value="ECO:0007669"/>
    <property type="project" value="UniProtKB-EC"/>
</dbReference>
<name>A0A1W1Y1L7_9BURK</name>